<proteinExistence type="predicted"/>
<evidence type="ECO:0000313" key="1">
    <source>
        <dbReference type="EMBL" id="OAI22741.1"/>
    </source>
</evidence>
<organism evidence="1 2">
    <name type="scientific">Methylomonas koyamae</name>
    <dbReference type="NCBI Taxonomy" id="702114"/>
    <lineage>
        <taxon>Bacteria</taxon>
        <taxon>Pseudomonadati</taxon>
        <taxon>Pseudomonadota</taxon>
        <taxon>Gammaproteobacteria</taxon>
        <taxon>Methylococcales</taxon>
        <taxon>Methylococcaceae</taxon>
        <taxon>Methylomonas</taxon>
    </lineage>
</organism>
<sequence length="89" mass="10580">MAYLAAIEETDPIVIDEVLKVCRNDPDKRQWLLQWADRILPAKPIDTLDDRHFCRDCIHLGDERCIRHRFRPVDDLPRRCADFLPKIAR</sequence>
<gene>
    <name evidence="1" type="ORF">A1356_19050</name>
</gene>
<accession>A0AA91DAR5</accession>
<name>A0AA91DAR5_9GAMM</name>
<keyword evidence="2" id="KW-1185">Reference proteome</keyword>
<dbReference type="AlphaFoldDB" id="A0AA91DAR5"/>
<evidence type="ECO:0000313" key="2">
    <source>
        <dbReference type="Proteomes" id="UP000077734"/>
    </source>
</evidence>
<dbReference type="EMBL" id="LUUL01000118">
    <property type="protein sequence ID" value="OAI22741.1"/>
    <property type="molecule type" value="Genomic_DNA"/>
</dbReference>
<comment type="caution">
    <text evidence="1">The sequence shown here is derived from an EMBL/GenBank/DDBJ whole genome shotgun (WGS) entry which is preliminary data.</text>
</comment>
<protein>
    <submittedName>
        <fullName evidence="1">Uncharacterized protein</fullName>
    </submittedName>
</protein>
<reference evidence="1 2" key="1">
    <citation type="submission" date="2016-03" db="EMBL/GenBank/DDBJ databases">
        <authorList>
            <person name="Heylen K."/>
            <person name="De Vos P."/>
            <person name="Vekeman B."/>
        </authorList>
    </citation>
    <scope>NUCLEOTIDE SEQUENCE [LARGE SCALE GENOMIC DNA]</scope>
    <source>
        <strain evidence="1 2">R-49807</strain>
    </source>
</reference>
<dbReference type="Proteomes" id="UP000077734">
    <property type="component" value="Unassembled WGS sequence"/>
</dbReference>